<protein>
    <submittedName>
        <fullName evidence="1">Uncharacterized protein</fullName>
    </submittedName>
</protein>
<comment type="caution">
    <text evidence="1">The sequence shown here is derived from an EMBL/GenBank/DDBJ whole genome shotgun (WGS) entry which is preliminary data.</text>
</comment>
<dbReference type="OrthoDB" id="1080072at2"/>
<dbReference type="RefSeq" id="WP_008566426.1">
    <property type="nucleotide sequence ID" value="NZ_JH594511.1"/>
</dbReference>
<evidence type="ECO:0000313" key="3">
    <source>
        <dbReference type="Proteomes" id="UP000003167"/>
    </source>
</evidence>
<dbReference type="EMBL" id="AGEK01000050">
    <property type="protein sequence ID" value="EHO65914.1"/>
    <property type="molecule type" value="Genomic_DNA"/>
</dbReference>
<sequence length="432" mass="46975">YDFVLFNSKVSRSGNLLTVTRANAGDALIGRTTGKVIPASPYNQLVTFTMKHVAAKVKVKLTGYMPFSGIAATLASVNATDVPSTSIYDASTGTWSLGTGAATNDALTYGASQFQAIPNVGRLSVATATEDAFFMPSTDVSKLKLTFTAGTIYNQNMTNTSLTFAPKTPLQLDQNGSYVLNINLMYRFLYLMSDGTRGLIDKTTFGGGTKTPIAVVVSRSKHLAVALEDAGGGTKYRWTSRAYDHPGGYYRSNKSHYLPRESFNYTQAYTMEGGYAVTWDAAASRDNTSIKGDRTDFPAFYAAGHYTPTLPTGVNLTGKMVGKKWFLPAPGEWRYVYTALGFGDPALLTKPGAPWNGALANSAFIQVGGNRITFFDLHHYYWTSLETVESGGLYCLYASAIQCIINMIKLTSTTKSIYSDICLVRPFIIYDE</sequence>
<gene>
    <name evidence="2" type="ORF">HMPREF9944_02152</name>
    <name evidence="1" type="ORF">HMPREF9944_02528</name>
</gene>
<dbReference type="STRING" id="999422.HMPREF9944_02152"/>
<dbReference type="PATRIC" id="fig|999422.3.peg.2424"/>
<dbReference type="EMBL" id="AGEK01000040">
    <property type="protein sequence ID" value="EHO66977.1"/>
    <property type="molecule type" value="Genomic_DNA"/>
</dbReference>
<dbReference type="Proteomes" id="UP000003167">
    <property type="component" value="Unassembled WGS sequence"/>
</dbReference>
<accession>H1HQT4</accession>
<keyword evidence="3" id="KW-1185">Reference proteome</keyword>
<evidence type="ECO:0000313" key="2">
    <source>
        <dbReference type="EMBL" id="EHO66977.1"/>
    </source>
</evidence>
<dbReference type="InterPro" id="IPR025049">
    <property type="entry name" value="Mfa-like_1"/>
</dbReference>
<feature type="non-terminal residue" evidence="1">
    <location>
        <position position="1"/>
    </location>
</feature>
<proteinExistence type="predicted"/>
<dbReference type="HOGENOM" id="CLU_028180_0_0_10"/>
<name>H1HQT4_9BACT</name>
<evidence type="ECO:0000313" key="1">
    <source>
        <dbReference type="EMBL" id="EHO65914.1"/>
    </source>
</evidence>
<organism evidence="1 3">
    <name type="scientific">Segatella maculosa OT 289</name>
    <dbReference type="NCBI Taxonomy" id="999422"/>
    <lineage>
        <taxon>Bacteria</taxon>
        <taxon>Pseudomonadati</taxon>
        <taxon>Bacteroidota</taxon>
        <taxon>Bacteroidia</taxon>
        <taxon>Bacteroidales</taxon>
        <taxon>Prevotellaceae</taxon>
        <taxon>Segatella</taxon>
    </lineage>
</organism>
<reference evidence="1 3" key="1">
    <citation type="submission" date="2011-12" db="EMBL/GenBank/DDBJ databases">
        <title>The Genome Sequence of Prevotella maculosa OT 289.</title>
        <authorList>
            <consortium name="The Broad Institute Genome Sequencing Platform"/>
            <person name="Earl A."/>
            <person name="Ward D."/>
            <person name="Feldgarden M."/>
            <person name="Gevers D."/>
            <person name="Izard J."/>
            <person name="Blanton J.M."/>
            <person name="Mathney J."/>
            <person name="Tanner A.C."/>
            <person name="Dewhirst F.E."/>
            <person name="Young S.K."/>
            <person name="Zeng Q."/>
            <person name="Gargeya S."/>
            <person name="Fitzgerald M."/>
            <person name="Haas B."/>
            <person name="Abouelleil A."/>
            <person name="Alvarado L."/>
            <person name="Arachchi H.M."/>
            <person name="Berlin A."/>
            <person name="Chapman S.B."/>
            <person name="Gearin G."/>
            <person name="Goldberg J."/>
            <person name="Griggs A."/>
            <person name="Gujja S."/>
            <person name="Hansen M."/>
            <person name="Heiman D."/>
            <person name="Howarth C."/>
            <person name="Larimer J."/>
            <person name="Lui A."/>
            <person name="MacDonald P.J.P."/>
            <person name="McCowen C."/>
            <person name="Montmayeur A."/>
            <person name="Murphy C."/>
            <person name="Neiman D."/>
            <person name="Pearson M."/>
            <person name="Priest M."/>
            <person name="Roberts A."/>
            <person name="Saif S."/>
            <person name="Shea T."/>
            <person name="Sisk P."/>
            <person name="Stolte C."/>
            <person name="Sykes S."/>
            <person name="Wortman J."/>
            <person name="Nusbaum C."/>
            <person name="Birren B."/>
        </authorList>
    </citation>
    <scope>NUCLEOTIDE SEQUENCE [LARGE SCALE GENOMIC DNA]</scope>
    <source>
        <strain evidence="1 3">OT 289</strain>
    </source>
</reference>
<dbReference type="Pfam" id="PF13149">
    <property type="entry name" value="Mfa_like_1"/>
    <property type="match status" value="1"/>
</dbReference>
<dbReference type="AlphaFoldDB" id="H1HQT4"/>